<sequence>MTSPISAAIKIASELKGATRQLIKGLPTSQIARSNLPSQSYAAGAAGATQCSVRRYRTHGRLFLASLTQPFNDRTVYAYTFKEKIEEEEEGHDEGDED</sequence>
<protein>
    <submittedName>
        <fullName evidence="2">Uncharacterized protein</fullName>
    </submittedName>
</protein>
<reference evidence="2" key="1">
    <citation type="submission" date="2020-12" db="UniProtKB">
        <authorList>
            <consortium name="WormBaseParasite"/>
        </authorList>
    </citation>
    <scope>IDENTIFICATION</scope>
    <source>
        <strain evidence="2">MHco3</strain>
    </source>
</reference>
<name>A0A7I4Z1G6_HAECO</name>
<accession>A0A7I4Z1G6</accession>
<evidence type="ECO:0000313" key="1">
    <source>
        <dbReference type="Proteomes" id="UP000025227"/>
    </source>
</evidence>
<evidence type="ECO:0000313" key="2">
    <source>
        <dbReference type="WBParaSite" id="HCON_00168570-00001"/>
    </source>
</evidence>
<dbReference type="WBParaSite" id="HCON_00168570-00001">
    <property type="protein sequence ID" value="HCON_00168570-00001"/>
    <property type="gene ID" value="HCON_00168570"/>
</dbReference>
<dbReference type="OrthoDB" id="10619992at2759"/>
<keyword evidence="1" id="KW-1185">Reference proteome</keyword>
<proteinExistence type="predicted"/>
<organism evidence="1 2">
    <name type="scientific">Haemonchus contortus</name>
    <name type="common">Barber pole worm</name>
    <dbReference type="NCBI Taxonomy" id="6289"/>
    <lineage>
        <taxon>Eukaryota</taxon>
        <taxon>Metazoa</taxon>
        <taxon>Ecdysozoa</taxon>
        <taxon>Nematoda</taxon>
        <taxon>Chromadorea</taxon>
        <taxon>Rhabditida</taxon>
        <taxon>Rhabditina</taxon>
        <taxon>Rhabditomorpha</taxon>
        <taxon>Strongyloidea</taxon>
        <taxon>Trichostrongylidae</taxon>
        <taxon>Haemonchus</taxon>
    </lineage>
</organism>
<dbReference type="Proteomes" id="UP000025227">
    <property type="component" value="Unplaced"/>
</dbReference>
<dbReference type="AlphaFoldDB" id="A0A7I4Z1G6"/>